<evidence type="ECO:0000256" key="1">
    <source>
        <dbReference type="ARBA" id="ARBA00004123"/>
    </source>
</evidence>
<keyword evidence="6" id="KW-0489">Methyltransferase</keyword>
<dbReference type="PANTHER" id="PTHR13539:SF3">
    <property type="entry name" value="CALMODULIN-LYSINE N-METHYLTRANSFERASE"/>
    <property type="match status" value="1"/>
</dbReference>
<comment type="caution">
    <text evidence="10">The sequence shown here is derived from an EMBL/GenBank/DDBJ whole genome shotgun (WGS) entry which is preliminary data.</text>
</comment>
<keyword evidence="7" id="KW-0808">Transferase</keyword>
<evidence type="ECO:0000313" key="10">
    <source>
        <dbReference type="EMBL" id="CAL4173173.1"/>
    </source>
</evidence>
<keyword evidence="11" id="KW-1185">Reference proteome</keyword>
<organism evidence="10 11">
    <name type="scientific">Meganyctiphanes norvegica</name>
    <name type="common">Northern krill</name>
    <name type="synonym">Thysanopoda norvegica</name>
    <dbReference type="NCBI Taxonomy" id="48144"/>
    <lineage>
        <taxon>Eukaryota</taxon>
        <taxon>Metazoa</taxon>
        <taxon>Ecdysozoa</taxon>
        <taxon>Arthropoda</taxon>
        <taxon>Crustacea</taxon>
        <taxon>Multicrustacea</taxon>
        <taxon>Malacostraca</taxon>
        <taxon>Eumalacostraca</taxon>
        <taxon>Eucarida</taxon>
        <taxon>Euphausiacea</taxon>
        <taxon>Euphausiidae</taxon>
        <taxon>Meganyctiphanes</taxon>
    </lineage>
</organism>
<dbReference type="Gene3D" id="3.40.50.150">
    <property type="entry name" value="Vaccinia Virus protein VP39"/>
    <property type="match status" value="1"/>
</dbReference>
<reference evidence="10 11" key="1">
    <citation type="submission" date="2024-05" db="EMBL/GenBank/DDBJ databases">
        <authorList>
            <person name="Wallberg A."/>
        </authorList>
    </citation>
    <scope>NUCLEOTIDE SEQUENCE [LARGE SCALE GENOMIC DNA]</scope>
</reference>
<dbReference type="GO" id="GO:0018025">
    <property type="term" value="F:calmodulin-lysine N-methyltransferase activity"/>
    <property type="evidence" value="ECO:0007669"/>
    <property type="project" value="UniProtKB-EC"/>
</dbReference>
<gene>
    <name evidence="10" type="ORF">MNOR_LOCUS34365</name>
</gene>
<dbReference type="AlphaFoldDB" id="A0AAV2SBN1"/>
<evidence type="ECO:0000256" key="8">
    <source>
        <dbReference type="ARBA" id="ARBA00023242"/>
    </source>
</evidence>
<evidence type="ECO:0000256" key="4">
    <source>
        <dbReference type="ARBA" id="ARBA00020594"/>
    </source>
</evidence>
<keyword evidence="5" id="KW-0963">Cytoplasm</keyword>
<evidence type="ECO:0000256" key="6">
    <source>
        <dbReference type="ARBA" id="ARBA00022603"/>
    </source>
</evidence>
<evidence type="ECO:0000256" key="2">
    <source>
        <dbReference type="ARBA" id="ARBA00004496"/>
    </source>
</evidence>
<dbReference type="Proteomes" id="UP001497623">
    <property type="component" value="Unassembled WGS sequence"/>
</dbReference>
<evidence type="ECO:0000256" key="9">
    <source>
        <dbReference type="SAM" id="MobiDB-lite"/>
    </source>
</evidence>
<dbReference type="InterPro" id="IPR019410">
    <property type="entry name" value="Methyltransf_16"/>
</dbReference>
<comment type="subcellular location">
    <subcellularLocation>
        <location evidence="2">Cytoplasm</location>
    </subcellularLocation>
    <subcellularLocation>
        <location evidence="1">Nucleus</location>
    </subcellularLocation>
</comment>
<dbReference type="Pfam" id="PF10294">
    <property type="entry name" value="Methyltransf_16"/>
    <property type="match status" value="1"/>
</dbReference>
<dbReference type="GO" id="GO:0032259">
    <property type="term" value="P:methylation"/>
    <property type="evidence" value="ECO:0007669"/>
    <property type="project" value="UniProtKB-KW"/>
</dbReference>
<proteinExistence type="predicted"/>
<feature type="non-terminal residue" evidence="10">
    <location>
        <position position="263"/>
    </location>
</feature>
<dbReference type="InterPro" id="IPR025800">
    <property type="entry name" value="CaM-Lys-N-MeTrfase"/>
</dbReference>
<sequence length="263" mass="29130">MILSSSRHTALQRSTSRDASPDSASTRKFHSFELLDLEPCGQDFYYVKCINSDLRVIVRLLRRDFSPSELTGFNNTGNVCIWPAEEILTYYCLMNLNLFHGKNILELGGGMTCLAGLLVSASGVPSCTVLTDGNALSVDNVKLALERNQIPTAITSRVLRWGVETEMAPFYGKIDVALCADCLFFDDSRDSLLSTLRAVLNPNGMALIAAPDRNGTFQTFASLCRQYFSVTIVDKYDSTVAQHVQKKNPKIKFYANLSAQLFV</sequence>
<accession>A0AAV2SBN1</accession>
<name>A0AAV2SBN1_MEGNR</name>
<evidence type="ECO:0000256" key="3">
    <source>
        <dbReference type="ARBA" id="ARBA00011914"/>
    </source>
</evidence>
<dbReference type="EMBL" id="CAXKWB010052638">
    <property type="protein sequence ID" value="CAL4173173.1"/>
    <property type="molecule type" value="Genomic_DNA"/>
</dbReference>
<protein>
    <recommendedName>
        <fullName evidence="4">Calmodulin-lysine N-methyltransferase</fullName>
        <ecNumber evidence="3">2.1.1.60</ecNumber>
    </recommendedName>
</protein>
<dbReference type="PANTHER" id="PTHR13539">
    <property type="entry name" value="CALMODULIN-LYSINE N-METHYLTRANSFERASE"/>
    <property type="match status" value="1"/>
</dbReference>
<feature type="compositionally biased region" description="Polar residues" evidence="9">
    <location>
        <begin position="1"/>
        <end position="14"/>
    </location>
</feature>
<evidence type="ECO:0000313" key="11">
    <source>
        <dbReference type="Proteomes" id="UP001497623"/>
    </source>
</evidence>
<dbReference type="GO" id="GO:0005634">
    <property type="term" value="C:nucleus"/>
    <property type="evidence" value="ECO:0007669"/>
    <property type="project" value="UniProtKB-SubCell"/>
</dbReference>
<dbReference type="SUPFAM" id="SSF53335">
    <property type="entry name" value="S-adenosyl-L-methionine-dependent methyltransferases"/>
    <property type="match status" value="1"/>
</dbReference>
<dbReference type="InterPro" id="IPR029063">
    <property type="entry name" value="SAM-dependent_MTases_sf"/>
</dbReference>
<evidence type="ECO:0000256" key="5">
    <source>
        <dbReference type="ARBA" id="ARBA00022490"/>
    </source>
</evidence>
<feature type="region of interest" description="Disordered" evidence="9">
    <location>
        <begin position="1"/>
        <end position="24"/>
    </location>
</feature>
<evidence type="ECO:0000256" key="7">
    <source>
        <dbReference type="ARBA" id="ARBA00022679"/>
    </source>
</evidence>
<keyword evidence="8" id="KW-0539">Nucleus</keyword>
<dbReference type="GO" id="GO:0005737">
    <property type="term" value="C:cytoplasm"/>
    <property type="evidence" value="ECO:0007669"/>
    <property type="project" value="UniProtKB-SubCell"/>
</dbReference>
<dbReference type="EC" id="2.1.1.60" evidence="3"/>